<protein>
    <submittedName>
        <fullName evidence="1">Uncharacterized protein</fullName>
    </submittedName>
</protein>
<reference evidence="1 2" key="1">
    <citation type="submission" date="2015-08" db="EMBL/GenBank/DDBJ databases">
        <title>Genome sequencing of Penicillium nordicum.</title>
        <authorList>
            <person name="Nguyen H.D."/>
            <person name="Seifert K.A."/>
        </authorList>
    </citation>
    <scope>NUCLEOTIDE SEQUENCE [LARGE SCALE GENOMIC DNA]</scope>
    <source>
        <strain evidence="1 2">DAOMC 185683</strain>
    </source>
</reference>
<dbReference type="Proteomes" id="UP000037696">
    <property type="component" value="Unassembled WGS sequence"/>
</dbReference>
<evidence type="ECO:0000313" key="1">
    <source>
        <dbReference type="EMBL" id="KOS41191.1"/>
    </source>
</evidence>
<organism evidence="1 2">
    <name type="scientific">Penicillium nordicum</name>
    <dbReference type="NCBI Taxonomy" id="229535"/>
    <lineage>
        <taxon>Eukaryota</taxon>
        <taxon>Fungi</taxon>
        <taxon>Dikarya</taxon>
        <taxon>Ascomycota</taxon>
        <taxon>Pezizomycotina</taxon>
        <taxon>Eurotiomycetes</taxon>
        <taxon>Eurotiomycetidae</taxon>
        <taxon>Eurotiales</taxon>
        <taxon>Aspergillaceae</taxon>
        <taxon>Penicillium</taxon>
    </lineage>
</organism>
<proteinExistence type="predicted"/>
<accession>A0A0M8P5M6</accession>
<name>A0A0M8P5M6_9EURO</name>
<comment type="caution">
    <text evidence="1">The sequence shown here is derived from an EMBL/GenBank/DDBJ whole genome shotgun (WGS) entry which is preliminary data.</text>
</comment>
<sequence length="96" mass="10809">MFILGGIILEISNHRYSLCYHLRANAEIAGQGNMLHEILSLVYLLIVLFRLDVFTFFQGLYGKRDIPRAGYIVSFQMHPVWSSGLIESTGSKSADS</sequence>
<evidence type="ECO:0000313" key="2">
    <source>
        <dbReference type="Proteomes" id="UP000037696"/>
    </source>
</evidence>
<dbReference type="AlphaFoldDB" id="A0A0M8P5M6"/>
<keyword evidence="2" id="KW-1185">Reference proteome</keyword>
<dbReference type="EMBL" id="LHQQ01000139">
    <property type="protein sequence ID" value="KOS41191.1"/>
    <property type="molecule type" value="Genomic_DNA"/>
</dbReference>
<gene>
    <name evidence="1" type="ORF">ACN38_g7938</name>
</gene>